<gene>
    <name evidence="2" type="ORF">GE300_08240</name>
</gene>
<feature type="transmembrane region" description="Helical" evidence="1">
    <location>
        <begin position="15"/>
        <end position="38"/>
    </location>
</feature>
<evidence type="ECO:0000256" key="1">
    <source>
        <dbReference type="SAM" id="Phobius"/>
    </source>
</evidence>
<reference evidence="2 3" key="1">
    <citation type="submission" date="2019-10" db="EMBL/GenBank/DDBJ databases">
        <title>Cognatihalovulum marinum gen. nov. sp. nov., a new member of the family Rhodobacteraceae isolated from deep seawater of the Northwest Indian Ocean.</title>
        <authorList>
            <person name="Ruan C."/>
            <person name="Wang J."/>
            <person name="Zheng X."/>
            <person name="Song L."/>
            <person name="Zhu Y."/>
            <person name="Huang Y."/>
            <person name="Lu Z."/>
            <person name="Du W."/>
            <person name="Huang L."/>
            <person name="Dai X."/>
        </authorList>
    </citation>
    <scope>NUCLEOTIDE SEQUENCE [LARGE SCALE GENOMIC DNA]</scope>
    <source>
        <strain evidence="2 3">2CG4</strain>
    </source>
</reference>
<name>A0A6L5Z0W7_9RHOB</name>
<dbReference type="PIRSF" id="PIRSF011386">
    <property type="entry name" value="FixH"/>
    <property type="match status" value="1"/>
</dbReference>
<dbReference type="AlphaFoldDB" id="A0A6L5Z0W7"/>
<keyword evidence="1" id="KW-0812">Transmembrane</keyword>
<dbReference type="InterPro" id="IPR018037">
    <property type="entry name" value="FixH_proteobacterial"/>
</dbReference>
<comment type="caution">
    <text evidence="2">The sequence shown here is derived from an EMBL/GenBank/DDBJ whole genome shotgun (WGS) entry which is preliminary data.</text>
</comment>
<dbReference type="EMBL" id="WIND01000004">
    <property type="protein sequence ID" value="MSU89604.1"/>
    <property type="molecule type" value="Genomic_DNA"/>
</dbReference>
<dbReference type="InterPro" id="IPR008620">
    <property type="entry name" value="FixH"/>
</dbReference>
<evidence type="ECO:0000313" key="3">
    <source>
        <dbReference type="Proteomes" id="UP000474957"/>
    </source>
</evidence>
<dbReference type="Pfam" id="PF05751">
    <property type="entry name" value="FixH"/>
    <property type="match status" value="1"/>
</dbReference>
<sequence length="156" mass="16342">MAQQPTGRPLTGRTVLGITAAGFAVVIGANMALVWAALGSFPGLEVRNSYVASQGFDRERAAQRALGWTARVSYRPGRVTLVVLDRDGARVLPAAITASVGRATHMAQDRALAFAPGAGGLVAPARLEPGPWQVRIAATAADGTGFRQRLDLRVPQ</sequence>
<keyword evidence="1" id="KW-0472">Membrane</keyword>
<keyword evidence="3" id="KW-1185">Reference proteome</keyword>
<keyword evidence="1" id="KW-1133">Transmembrane helix</keyword>
<proteinExistence type="predicted"/>
<dbReference type="RefSeq" id="WP_154446077.1">
    <property type="nucleotide sequence ID" value="NZ_WIND01000004.1"/>
</dbReference>
<dbReference type="Proteomes" id="UP000474957">
    <property type="component" value="Unassembled WGS sequence"/>
</dbReference>
<protein>
    <submittedName>
        <fullName evidence="2">Nitrogen fixation protein FixH</fullName>
    </submittedName>
</protein>
<evidence type="ECO:0000313" key="2">
    <source>
        <dbReference type="EMBL" id="MSU89604.1"/>
    </source>
</evidence>
<accession>A0A6L5Z0W7</accession>
<organism evidence="2 3">
    <name type="scientific">Halovulum marinum</name>
    <dbReference type="NCBI Taxonomy" id="2662447"/>
    <lineage>
        <taxon>Bacteria</taxon>
        <taxon>Pseudomonadati</taxon>
        <taxon>Pseudomonadota</taxon>
        <taxon>Alphaproteobacteria</taxon>
        <taxon>Rhodobacterales</taxon>
        <taxon>Paracoccaceae</taxon>
        <taxon>Halovulum</taxon>
    </lineage>
</organism>